<protein>
    <recommendedName>
        <fullName evidence="4">DUF2188 domain-containing protein</fullName>
    </recommendedName>
</protein>
<name>A0ABQ1RIP6_9MICO</name>
<evidence type="ECO:0000313" key="3">
    <source>
        <dbReference type="Proteomes" id="UP000629365"/>
    </source>
</evidence>
<feature type="region of interest" description="Disordered" evidence="1">
    <location>
        <begin position="56"/>
        <end position="79"/>
    </location>
</feature>
<dbReference type="Proteomes" id="UP000629365">
    <property type="component" value="Unassembled WGS sequence"/>
</dbReference>
<organism evidence="2 3">
    <name type="scientific">Microbacterium murale</name>
    <dbReference type="NCBI Taxonomy" id="1081040"/>
    <lineage>
        <taxon>Bacteria</taxon>
        <taxon>Bacillati</taxon>
        <taxon>Actinomycetota</taxon>
        <taxon>Actinomycetes</taxon>
        <taxon>Micrococcales</taxon>
        <taxon>Microbacteriaceae</taxon>
        <taxon>Microbacterium</taxon>
    </lineage>
</organism>
<keyword evidence="3" id="KW-1185">Reference proteome</keyword>
<proteinExistence type="predicted"/>
<evidence type="ECO:0000256" key="1">
    <source>
        <dbReference type="SAM" id="MobiDB-lite"/>
    </source>
</evidence>
<dbReference type="RefSeq" id="WP_188435454.1">
    <property type="nucleotide sequence ID" value="NZ_BMCM01000001.1"/>
</dbReference>
<evidence type="ECO:0000313" key="2">
    <source>
        <dbReference type="EMBL" id="GGD69078.1"/>
    </source>
</evidence>
<reference evidence="3" key="1">
    <citation type="journal article" date="2019" name="Int. J. Syst. Evol. Microbiol.">
        <title>The Global Catalogue of Microorganisms (GCM) 10K type strain sequencing project: providing services to taxonomists for standard genome sequencing and annotation.</title>
        <authorList>
            <consortium name="The Broad Institute Genomics Platform"/>
            <consortium name="The Broad Institute Genome Sequencing Center for Infectious Disease"/>
            <person name="Wu L."/>
            <person name="Ma J."/>
        </authorList>
    </citation>
    <scope>NUCLEOTIDE SEQUENCE [LARGE SCALE GENOMIC DNA]</scope>
    <source>
        <strain evidence="3">CCM 7640</strain>
    </source>
</reference>
<comment type="caution">
    <text evidence="2">The sequence shown here is derived from an EMBL/GenBank/DDBJ whole genome shotgun (WGS) entry which is preliminary data.</text>
</comment>
<accession>A0ABQ1RIP6</accession>
<gene>
    <name evidence="2" type="ORF">GCM10007269_10250</name>
</gene>
<evidence type="ECO:0008006" key="4">
    <source>
        <dbReference type="Google" id="ProtNLM"/>
    </source>
</evidence>
<sequence length="79" mass="8590">MAAGDIETFRRDGLWFNRIEGESRTLGPGFEKEKEAIVAGREAAVARQVDHNLKFSEGPTDDIAAYGTNPRDVTPNGIG</sequence>
<dbReference type="EMBL" id="BMCM01000001">
    <property type="protein sequence ID" value="GGD69078.1"/>
    <property type="molecule type" value="Genomic_DNA"/>
</dbReference>